<reference evidence="2" key="1">
    <citation type="submission" date="2023-07" db="EMBL/GenBank/DDBJ databases">
        <authorList>
            <consortium name="CYATHOMIX"/>
        </authorList>
    </citation>
    <scope>NUCLEOTIDE SEQUENCE</scope>
    <source>
        <strain evidence="2">N/A</strain>
    </source>
</reference>
<evidence type="ECO:0000256" key="1">
    <source>
        <dbReference type="SAM" id="MobiDB-lite"/>
    </source>
</evidence>
<name>A0AA36MBR5_CYLNA</name>
<dbReference type="Proteomes" id="UP001176961">
    <property type="component" value="Unassembled WGS sequence"/>
</dbReference>
<feature type="compositionally biased region" description="Polar residues" evidence="1">
    <location>
        <begin position="61"/>
        <end position="77"/>
    </location>
</feature>
<keyword evidence="3" id="KW-1185">Reference proteome</keyword>
<organism evidence="2 3">
    <name type="scientific">Cylicocyclus nassatus</name>
    <name type="common">Nematode worm</name>
    <dbReference type="NCBI Taxonomy" id="53992"/>
    <lineage>
        <taxon>Eukaryota</taxon>
        <taxon>Metazoa</taxon>
        <taxon>Ecdysozoa</taxon>
        <taxon>Nematoda</taxon>
        <taxon>Chromadorea</taxon>
        <taxon>Rhabditida</taxon>
        <taxon>Rhabditina</taxon>
        <taxon>Rhabditomorpha</taxon>
        <taxon>Strongyloidea</taxon>
        <taxon>Strongylidae</taxon>
        <taxon>Cylicocyclus</taxon>
    </lineage>
</organism>
<comment type="caution">
    <text evidence="2">The sequence shown here is derived from an EMBL/GenBank/DDBJ whole genome shotgun (WGS) entry which is preliminary data.</text>
</comment>
<feature type="region of interest" description="Disordered" evidence="1">
    <location>
        <begin position="61"/>
        <end position="119"/>
    </location>
</feature>
<evidence type="ECO:0000313" key="3">
    <source>
        <dbReference type="Proteomes" id="UP001176961"/>
    </source>
</evidence>
<proteinExistence type="predicted"/>
<protein>
    <submittedName>
        <fullName evidence="2">Uncharacterized protein</fullName>
    </submittedName>
</protein>
<dbReference type="EMBL" id="CATQJL010000305">
    <property type="protein sequence ID" value="CAJ0604563.1"/>
    <property type="molecule type" value="Genomic_DNA"/>
</dbReference>
<evidence type="ECO:0000313" key="2">
    <source>
        <dbReference type="EMBL" id="CAJ0604563.1"/>
    </source>
</evidence>
<sequence>MFHLARKMFCITVFYILLNAISLAVSDEDTAKNSSPQPTIIGDKMKEFGALVQVINELSQTDQNGNSDSLKSSNDSTHPVIDLNDYIMKQDDNGGSKSSLNEDKTKDTATVAADVTAEA</sequence>
<dbReference type="AlphaFoldDB" id="A0AA36MBR5"/>
<feature type="compositionally biased region" description="Low complexity" evidence="1">
    <location>
        <begin position="108"/>
        <end position="119"/>
    </location>
</feature>
<feature type="compositionally biased region" description="Basic and acidic residues" evidence="1">
    <location>
        <begin position="88"/>
        <end position="107"/>
    </location>
</feature>
<accession>A0AA36MBR5</accession>
<gene>
    <name evidence="2" type="ORF">CYNAS_LOCUS16546</name>
</gene>